<dbReference type="EMBL" id="VUNB01000006">
    <property type="protein sequence ID" value="MST69530.1"/>
    <property type="molecule type" value="Genomic_DNA"/>
</dbReference>
<proteinExistence type="predicted"/>
<reference evidence="3" key="1">
    <citation type="submission" date="2019-09" db="EMBL/GenBank/DDBJ databases">
        <title>In-depth cultivation of the pig gut microbiome towards novel bacterial diversity and tailored functional studies.</title>
        <authorList>
            <person name="Wylensek D."/>
            <person name="Hitch T.C.A."/>
            <person name="Clavel T."/>
        </authorList>
    </citation>
    <scope>NUCLEOTIDE SEQUENCE</scope>
    <source>
        <strain evidence="3">RF-744-FAT-WT-3</strain>
    </source>
</reference>
<protein>
    <submittedName>
        <fullName evidence="3">Uncharacterized protein</fullName>
    </submittedName>
</protein>
<keyword evidence="2" id="KW-0472">Membrane</keyword>
<keyword evidence="2" id="KW-0812">Transmembrane</keyword>
<comment type="caution">
    <text evidence="3">The sequence shown here is derived from an EMBL/GenBank/DDBJ whole genome shotgun (WGS) entry which is preliminary data.</text>
</comment>
<dbReference type="AlphaFoldDB" id="A0A6A8M9X5"/>
<evidence type="ECO:0000256" key="2">
    <source>
        <dbReference type="SAM" id="Phobius"/>
    </source>
</evidence>
<sequence>MNHKQISIARAVRRYQNRETEAYNEIFIYLVDMLGIYSRALAGSLARSAASDAPDSAPGKKDKEREKESRENEKLIRKAQEDSEQLLQDTIREITDNLGNLRSTEAFDTWALGVLKRHARERQLRFIKAAGMGANNGNERGVTTDTISETFAMGLDEAINGAFHQKYNQGKTALSSESGRRTAFDDPAWDYDPKVGTSIWSINSAILDVMDKMEIPSVIATVAAYSQGMKVEDIAAALDQTIGDTKRMMMEDRRQIMEALGNFQNMGLDSAGTPAQFTAAAINSLSQNGRSLLPEGAEQRIYKIVTRKAGIRGIANPFTGKKKLFGRRHRDITNDWQSQGREESRETVGPAAPVILSKDQEPVPDIVLEPEKQPEPDKEPQEEPVILSDEGEEQPEQEEKAGEPKEPQEAEQAKAKTTEKAEKSQDVSPEPPVKSRESFQEPENKITHQKPHQEPEVIISKPAKKKRPGRKGKILVGIIAALLIAVIGSGAYYYFFHFIPMERQQKQEQTSMAAKATILAAINESSGLFTAYGDSLNYVAKQQITLAWKNALKGGIKDEGASYYLADMNGDGIPELLSSSDSGNVLYTVYKAKLYSLKQPAGITGYIQGANSICFSYQEDQKAGDNIYKIVDGQFQRVAYGQYEMKFWSSFLEDLGWYSWNGQEVDASQYARNKKAAFNENVAVFLYNGRSAAYTYEGIGDAIDKY</sequence>
<feature type="compositionally biased region" description="Basic and acidic residues" evidence="1">
    <location>
        <begin position="433"/>
        <end position="455"/>
    </location>
</feature>
<feature type="compositionally biased region" description="Low complexity" evidence="1">
    <location>
        <begin position="48"/>
        <end position="57"/>
    </location>
</feature>
<dbReference type="RefSeq" id="WP_154573001.1">
    <property type="nucleotide sequence ID" value="NZ_VUNB01000006.1"/>
</dbReference>
<feature type="compositionally biased region" description="Basic and acidic residues" evidence="1">
    <location>
        <begin position="369"/>
        <end position="381"/>
    </location>
</feature>
<keyword evidence="2" id="KW-1133">Transmembrane helix</keyword>
<feature type="compositionally biased region" description="Basic and acidic residues" evidence="1">
    <location>
        <begin position="397"/>
        <end position="425"/>
    </location>
</feature>
<organism evidence="3">
    <name type="scientific">Baileyella intestinalis</name>
    <dbReference type="NCBI Taxonomy" id="2606709"/>
    <lineage>
        <taxon>Bacteria</taxon>
        <taxon>Bacillati</taxon>
        <taxon>Bacillota</taxon>
        <taxon>Clostridia</taxon>
        <taxon>Peptostreptococcales</taxon>
        <taxon>Anaerovoracaceae</taxon>
        <taxon>Baileyella</taxon>
    </lineage>
</organism>
<accession>A0A6A8M9X5</accession>
<evidence type="ECO:0000256" key="1">
    <source>
        <dbReference type="SAM" id="MobiDB-lite"/>
    </source>
</evidence>
<feature type="region of interest" description="Disordered" evidence="1">
    <location>
        <begin position="48"/>
        <end position="78"/>
    </location>
</feature>
<gene>
    <name evidence="3" type="ORF">FYJ66_08030</name>
</gene>
<feature type="compositionally biased region" description="Basic and acidic residues" evidence="1">
    <location>
        <begin position="58"/>
        <end position="78"/>
    </location>
</feature>
<evidence type="ECO:0000313" key="3">
    <source>
        <dbReference type="EMBL" id="MST69530.1"/>
    </source>
</evidence>
<name>A0A6A8M9X5_9FIRM</name>
<feature type="transmembrane region" description="Helical" evidence="2">
    <location>
        <begin position="474"/>
        <end position="495"/>
    </location>
</feature>
<feature type="region of interest" description="Disordered" evidence="1">
    <location>
        <begin position="333"/>
        <end position="468"/>
    </location>
</feature>